<dbReference type="EMBL" id="JANBUO010000744">
    <property type="protein sequence ID" value="KAJ2801867.1"/>
    <property type="molecule type" value="Genomic_DNA"/>
</dbReference>
<organism evidence="6 7">
    <name type="scientific">Coemansia guatemalensis</name>
    <dbReference type="NCBI Taxonomy" id="2761395"/>
    <lineage>
        <taxon>Eukaryota</taxon>
        <taxon>Fungi</taxon>
        <taxon>Fungi incertae sedis</taxon>
        <taxon>Zoopagomycota</taxon>
        <taxon>Kickxellomycotina</taxon>
        <taxon>Kickxellomycetes</taxon>
        <taxon>Kickxellales</taxon>
        <taxon>Kickxellaceae</taxon>
        <taxon>Coemansia</taxon>
    </lineage>
</organism>
<dbReference type="InterPro" id="IPR000608">
    <property type="entry name" value="UBC"/>
</dbReference>
<keyword evidence="7" id="KW-1185">Reference proteome</keyword>
<comment type="caution">
    <text evidence="6">The sequence shown here is derived from an EMBL/GenBank/DDBJ whole genome shotgun (WGS) entry which is preliminary data.</text>
</comment>
<dbReference type="SUPFAM" id="SSF54495">
    <property type="entry name" value="UBC-like"/>
    <property type="match status" value="1"/>
</dbReference>
<dbReference type="EC" id="2.3.2.23" evidence="6"/>
<dbReference type="Proteomes" id="UP001140094">
    <property type="component" value="Unassembled WGS sequence"/>
</dbReference>
<reference evidence="6" key="1">
    <citation type="submission" date="2022-07" db="EMBL/GenBank/DDBJ databases">
        <title>Phylogenomic reconstructions and comparative analyses of Kickxellomycotina fungi.</title>
        <authorList>
            <person name="Reynolds N.K."/>
            <person name="Stajich J.E."/>
            <person name="Barry K."/>
            <person name="Grigoriev I.V."/>
            <person name="Crous P."/>
            <person name="Smith M.E."/>
        </authorList>
    </citation>
    <scope>NUCLEOTIDE SEQUENCE</scope>
    <source>
        <strain evidence="6">NRRL 1565</strain>
    </source>
</reference>
<keyword evidence="2" id="KW-0833">Ubl conjugation pathway</keyword>
<feature type="compositionally biased region" description="Low complexity" evidence="4">
    <location>
        <begin position="246"/>
        <end position="259"/>
    </location>
</feature>
<evidence type="ECO:0000259" key="5">
    <source>
        <dbReference type="PROSITE" id="PS50127"/>
    </source>
</evidence>
<dbReference type="GO" id="GO:0061631">
    <property type="term" value="F:ubiquitin conjugating enzyme activity"/>
    <property type="evidence" value="ECO:0007669"/>
    <property type="project" value="UniProtKB-EC"/>
</dbReference>
<dbReference type="OrthoDB" id="9978460at2759"/>
<evidence type="ECO:0000313" key="7">
    <source>
        <dbReference type="Proteomes" id="UP001140094"/>
    </source>
</evidence>
<keyword evidence="6" id="KW-0012">Acyltransferase</keyword>
<proteinExistence type="predicted"/>
<dbReference type="SMART" id="SM00212">
    <property type="entry name" value="UBCc"/>
    <property type="match status" value="1"/>
</dbReference>
<dbReference type="PROSITE" id="PS00183">
    <property type="entry name" value="UBC_1"/>
    <property type="match status" value="1"/>
</dbReference>
<dbReference type="InterPro" id="IPR016135">
    <property type="entry name" value="UBQ-conjugating_enzyme/RWD"/>
</dbReference>
<protein>
    <submittedName>
        <fullName evidence="6">Ubiquitin-conjugating enzyme E2 T</fullName>
        <ecNumber evidence="6">2.3.2.23</ecNumber>
    </submittedName>
</protein>
<evidence type="ECO:0000313" key="6">
    <source>
        <dbReference type="EMBL" id="KAJ2801867.1"/>
    </source>
</evidence>
<feature type="compositionally biased region" description="Polar residues" evidence="4">
    <location>
        <begin position="193"/>
        <end position="207"/>
    </location>
</feature>
<accession>A0A9W8HTK3</accession>
<evidence type="ECO:0000256" key="3">
    <source>
        <dbReference type="PROSITE-ProRule" id="PRU10133"/>
    </source>
</evidence>
<feature type="active site" description="Glycyl thioester intermediate" evidence="3">
    <location>
        <position position="87"/>
    </location>
</feature>
<dbReference type="PANTHER" id="PTHR24068">
    <property type="entry name" value="UBIQUITIN-CONJUGATING ENZYME E2"/>
    <property type="match status" value="1"/>
</dbReference>
<keyword evidence="1 6" id="KW-0808">Transferase</keyword>
<dbReference type="Gene3D" id="3.10.110.10">
    <property type="entry name" value="Ubiquitin Conjugating Enzyme"/>
    <property type="match status" value="1"/>
</dbReference>
<dbReference type="Pfam" id="PF00179">
    <property type="entry name" value="UQ_con"/>
    <property type="match status" value="1"/>
</dbReference>
<evidence type="ECO:0000256" key="2">
    <source>
        <dbReference type="ARBA" id="ARBA00022786"/>
    </source>
</evidence>
<feature type="compositionally biased region" description="Low complexity" evidence="4">
    <location>
        <begin position="215"/>
        <end position="226"/>
    </location>
</feature>
<evidence type="ECO:0000256" key="4">
    <source>
        <dbReference type="SAM" id="MobiDB-lite"/>
    </source>
</evidence>
<feature type="compositionally biased region" description="Low complexity" evidence="4">
    <location>
        <begin position="349"/>
        <end position="362"/>
    </location>
</feature>
<feature type="region of interest" description="Disordered" evidence="4">
    <location>
        <begin position="153"/>
        <end position="549"/>
    </location>
</feature>
<gene>
    <name evidence="6" type="primary">UBE2T</name>
    <name evidence="6" type="ORF">H4R20_003511</name>
</gene>
<feature type="domain" description="UBC core" evidence="5">
    <location>
        <begin position="3"/>
        <end position="153"/>
    </location>
</feature>
<feature type="compositionally biased region" description="Basic residues" evidence="4">
    <location>
        <begin position="339"/>
        <end position="348"/>
    </location>
</feature>
<dbReference type="CDD" id="cd23805">
    <property type="entry name" value="UBCc_UBE2T"/>
    <property type="match status" value="1"/>
</dbReference>
<dbReference type="AlphaFoldDB" id="A0A9W8HTK3"/>
<feature type="compositionally biased region" description="Basic and acidic residues" evidence="4">
    <location>
        <begin position="494"/>
        <end position="512"/>
    </location>
</feature>
<evidence type="ECO:0000256" key="1">
    <source>
        <dbReference type="ARBA" id="ARBA00022679"/>
    </source>
</evidence>
<sequence length="566" mass="61067">MKGQTTRLLKEFRMLQSELPPGILCTPKHESLDQYEARIDGPPDTPYERGRFLIDVALSAQYPMEPPSMRFKTRIYHPNIDNHGNICLDVLKTGKNGCWNPSWTLGRVLVSLTVLLGSPNPHDPLMPDIADQMLNDHAAYLNAAREWTTKHAMGLDDDPSEQKSGSSQEAVAKDSANESPTAKRRRDAEDNGQKQQQAIARTGSASKRGTRMSRKSSASTSASPSPEGKASLPPAHAKLPGPTGIRRLGLSRSSKKSPSANIPPPQPLLASSSPEPRHSQPAPPEPRQQESSQAESIEIGSSNDSQDRSEASPRARTKPDARIARRTKDARLSQILSPLRKKSRRSRRQAISASQTSASSQSPEEEPKITGAETPLEEPPDQTTLSSPANGELSEIASTHDDSVDYDCLLGTDDTTNNGSNDNSAYLDDNCALATVAETPSPSPPAQQLPVATPAEASTSKPLQKEPDHLASSEAVVEVTHVPDKPAISPAAGEKAETRDRQKSEERGKGKAVDYSIKPPGTHSGGGDETGEEVVLHESHFGPLDLGLPPVRVSAQRKLMRRRRAG</sequence>
<dbReference type="PROSITE" id="PS50127">
    <property type="entry name" value="UBC_2"/>
    <property type="match status" value="1"/>
</dbReference>
<name>A0A9W8HTK3_9FUNG</name>
<feature type="compositionally biased region" description="Basic and acidic residues" evidence="4">
    <location>
        <begin position="305"/>
        <end position="331"/>
    </location>
</feature>
<feature type="compositionally biased region" description="Low complexity" evidence="4">
    <location>
        <begin position="411"/>
        <end position="424"/>
    </location>
</feature>
<feature type="compositionally biased region" description="Polar residues" evidence="4">
    <location>
        <begin position="289"/>
        <end position="304"/>
    </location>
</feature>
<dbReference type="InterPro" id="IPR023313">
    <property type="entry name" value="UBQ-conjugating_AS"/>
</dbReference>